<evidence type="ECO:0000259" key="4">
    <source>
        <dbReference type="PROSITE" id="PS50222"/>
    </source>
</evidence>
<dbReference type="Proteomes" id="UP001165060">
    <property type="component" value="Unassembled WGS sequence"/>
</dbReference>
<feature type="region of interest" description="Disordered" evidence="3">
    <location>
        <begin position="1"/>
        <end position="38"/>
    </location>
</feature>
<comment type="caution">
    <text evidence="5">The sequence shown here is derived from an EMBL/GenBank/DDBJ whole genome shotgun (WGS) entry which is preliminary data.</text>
</comment>
<feature type="compositionally biased region" description="Basic and acidic residues" evidence="3">
    <location>
        <begin position="452"/>
        <end position="468"/>
    </location>
</feature>
<evidence type="ECO:0000313" key="5">
    <source>
        <dbReference type="EMBL" id="GMI26929.1"/>
    </source>
</evidence>
<dbReference type="SUPFAM" id="SSF47473">
    <property type="entry name" value="EF-hand"/>
    <property type="match status" value="1"/>
</dbReference>
<dbReference type="InterPro" id="IPR002048">
    <property type="entry name" value="EF_hand_dom"/>
</dbReference>
<evidence type="ECO:0000256" key="2">
    <source>
        <dbReference type="SAM" id="Coils"/>
    </source>
</evidence>
<proteinExistence type="predicted"/>
<feature type="region of interest" description="Disordered" evidence="3">
    <location>
        <begin position="824"/>
        <end position="880"/>
    </location>
</feature>
<keyword evidence="1" id="KW-0106">Calcium</keyword>
<dbReference type="PROSITE" id="PS00018">
    <property type="entry name" value="EF_HAND_1"/>
    <property type="match status" value="1"/>
</dbReference>
<feature type="region of interest" description="Disordered" evidence="3">
    <location>
        <begin position="486"/>
        <end position="524"/>
    </location>
</feature>
<feature type="compositionally biased region" description="Basic residues" evidence="3">
    <location>
        <begin position="1"/>
        <end position="24"/>
    </location>
</feature>
<keyword evidence="2" id="KW-0175">Coiled coil</keyword>
<evidence type="ECO:0000313" key="6">
    <source>
        <dbReference type="Proteomes" id="UP001165060"/>
    </source>
</evidence>
<dbReference type="EMBL" id="BRYB01000281">
    <property type="protein sequence ID" value="GMI26929.1"/>
    <property type="molecule type" value="Genomic_DNA"/>
</dbReference>
<feature type="domain" description="EF-hand" evidence="4">
    <location>
        <begin position="202"/>
        <end position="237"/>
    </location>
</feature>
<sequence length="1080" mass="121165">MGSMKALKKLKGKLAGKLKKKSRMRPWEDPDNPEDERPIMHHQRRHSVFGSIRTANEQASQAASYHSPSLRYEMLAGDHLTEKQAQKRKAEKIKEEDSLIKNSLSLASTELDERSLASSLLSFPKLNRQPAGSVPAEFPKNRQEQRDIIAGTSDTTNFFYRKQDLYWTLKDRYDPEHNESPMDPLYSFAALCKRESLLFHPDVRATLNEIWMITDADNNGTISYYEYERMHESMSIAVYGPNYLKKPEKVRRKLCLQDWNMDRHGEDHLDYARFTMCWFQLADQFTDEILASAYVSYLRSMFYKMVEVDPETGKPKWKKESVIAGLEKSNGLAFNPDLHFTKGKMKVRERELVRRNSVISLGVSVGSGGGGGGAPGSPKEKVKTLDEALAELPSSTKKDTIQNAGAILQDVAEEAKRLESGSIDLGMFDDIMDMYVDRTAFSRHVRSSGDLKAEHRVSRMHEDHQGDDKYEDEEARHMRKTMMLSMKRGRAEEDESDAASASVSSMGTMNTTESQRLRKAKEKEEVARVAKEERAALHRRDSQVQMHEMLEMCQEEEEMRALMKEEKKIEQSRIVEEKRQSIIIAKERYAQEMELHEMKKQEQATRAYEAKMKVIEKRKTAIETAKNQLASKEEKAMRRYQKKLEKARRKKRPMSGFLMVEAEAVPPPARPVRAPHHDPDLFQDLMSRIHVKEQEEVNWKEVKAVLREKSKMMQEIERRKIQTYDKITKMKMEAKAAADKALENKRMVHGTWTKGESHLYWSSSDCSAIPHERSESLMNTGWGWDGGDGDGFGGTIGADAPPFHVGRPVTPIVWNSAKKTVPLVRGGWDGTGTGTSTPLGDGETSPTTKSGQATPTADSGGAATPTKQRTGTPERALKEPAVKPLEPFAGDPLQLNERMDFGLQKKIISGRIEQRKMSASTRRQKLNETMRGKGREMNVPFTTQQLCGAEVAAWSPMMKKKMGKILSPSAVAVYERPKARARPSTGSGGRGRGKGKGGTVTTGRKPLSRPVTSHGRLEVGDMIGASPVRPNSAFGGGGRGGADNEMGSMGTISATMPTVPYMGGKSEDFASVGAAVQFDL</sequence>
<feature type="coiled-coil region" evidence="2">
    <location>
        <begin position="598"/>
        <end position="650"/>
    </location>
</feature>
<feature type="region of interest" description="Disordered" evidence="3">
    <location>
        <begin position="976"/>
        <end position="1012"/>
    </location>
</feature>
<feature type="region of interest" description="Disordered" evidence="3">
    <location>
        <begin position="452"/>
        <end position="474"/>
    </location>
</feature>
<reference evidence="5 6" key="1">
    <citation type="journal article" date="2023" name="Commun. Biol.">
        <title>Genome analysis of Parmales, the sister group of diatoms, reveals the evolutionary specialization of diatoms from phago-mixotrophs to photoautotrophs.</title>
        <authorList>
            <person name="Ban H."/>
            <person name="Sato S."/>
            <person name="Yoshikawa S."/>
            <person name="Yamada K."/>
            <person name="Nakamura Y."/>
            <person name="Ichinomiya M."/>
            <person name="Sato N."/>
            <person name="Blanc-Mathieu R."/>
            <person name="Endo H."/>
            <person name="Kuwata A."/>
            <person name="Ogata H."/>
        </authorList>
    </citation>
    <scope>NUCLEOTIDE SEQUENCE [LARGE SCALE GENOMIC DNA]</scope>
</reference>
<keyword evidence="6" id="KW-1185">Reference proteome</keyword>
<evidence type="ECO:0000256" key="1">
    <source>
        <dbReference type="ARBA" id="ARBA00022837"/>
    </source>
</evidence>
<evidence type="ECO:0000256" key="3">
    <source>
        <dbReference type="SAM" id="MobiDB-lite"/>
    </source>
</evidence>
<protein>
    <recommendedName>
        <fullName evidence="4">EF-hand domain-containing protein</fullName>
    </recommendedName>
</protein>
<dbReference type="InterPro" id="IPR011992">
    <property type="entry name" value="EF-hand-dom_pair"/>
</dbReference>
<gene>
    <name evidence="5" type="ORF">TeGR_g440</name>
</gene>
<feature type="compositionally biased region" description="Polar residues" evidence="3">
    <location>
        <begin position="844"/>
        <end position="857"/>
    </location>
</feature>
<dbReference type="InterPro" id="IPR018247">
    <property type="entry name" value="EF_Hand_1_Ca_BS"/>
</dbReference>
<name>A0ABQ6MJA0_9STRA</name>
<accession>A0ABQ6MJA0</accession>
<feature type="compositionally biased region" description="Gly residues" evidence="3">
    <location>
        <begin position="986"/>
        <end position="1000"/>
    </location>
</feature>
<organism evidence="5 6">
    <name type="scientific">Tetraparma gracilis</name>
    <dbReference type="NCBI Taxonomy" id="2962635"/>
    <lineage>
        <taxon>Eukaryota</taxon>
        <taxon>Sar</taxon>
        <taxon>Stramenopiles</taxon>
        <taxon>Ochrophyta</taxon>
        <taxon>Bolidophyceae</taxon>
        <taxon>Parmales</taxon>
        <taxon>Triparmaceae</taxon>
        <taxon>Tetraparma</taxon>
    </lineage>
</organism>
<dbReference type="PROSITE" id="PS50222">
    <property type="entry name" value="EF_HAND_2"/>
    <property type="match status" value="1"/>
</dbReference>